<dbReference type="PANTHER" id="PTHR46888">
    <property type="entry name" value="ZINC KNUCKLE DOMAINCONTAINING PROTEIN-RELATED"/>
    <property type="match status" value="1"/>
</dbReference>
<organism evidence="4 5">
    <name type="scientific">Portunus trituberculatus</name>
    <name type="common">Swimming crab</name>
    <name type="synonym">Neptunus trituberculatus</name>
    <dbReference type="NCBI Taxonomy" id="210409"/>
    <lineage>
        <taxon>Eukaryota</taxon>
        <taxon>Metazoa</taxon>
        <taxon>Ecdysozoa</taxon>
        <taxon>Arthropoda</taxon>
        <taxon>Crustacea</taxon>
        <taxon>Multicrustacea</taxon>
        <taxon>Malacostraca</taxon>
        <taxon>Eumalacostraca</taxon>
        <taxon>Eucarida</taxon>
        <taxon>Decapoda</taxon>
        <taxon>Pleocyemata</taxon>
        <taxon>Brachyura</taxon>
        <taxon>Eubrachyura</taxon>
        <taxon>Portunoidea</taxon>
        <taxon>Portunidae</taxon>
        <taxon>Portuninae</taxon>
        <taxon>Portunus</taxon>
    </lineage>
</organism>
<dbReference type="GO" id="GO:0008270">
    <property type="term" value="F:zinc ion binding"/>
    <property type="evidence" value="ECO:0007669"/>
    <property type="project" value="UniProtKB-KW"/>
</dbReference>
<dbReference type="EMBL" id="VSRR010015601">
    <property type="protein sequence ID" value="MPC58355.1"/>
    <property type="molecule type" value="Genomic_DNA"/>
</dbReference>
<gene>
    <name evidence="4" type="ORF">E2C01_052357</name>
</gene>
<keyword evidence="1" id="KW-0479">Metal-binding</keyword>
<dbReference type="Proteomes" id="UP000324222">
    <property type="component" value="Unassembled WGS sequence"/>
</dbReference>
<comment type="caution">
    <text evidence="4">The sequence shown here is derived from an EMBL/GenBank/DDBJ whole genome shotgun (WGS) entry which is preliminary data.</text>
</comment>
<protein>
    <recommendedName>
        <fullName evidence="3">CCHC-type domain-containing protein</fullName>
    </recommendedName>
</protein>
<dbReference type="PANTHER" id="PTHR46888:SF13">
    <property type="entry name" value="RIBONUCLEASE H"/>
    <property type="match status" value="1"/>
</dbReference>
<feature type="region of interest" description="Disordered" evidence="2">
    <location>
        <begin position="231"/>
        <end position="261"/>
    </location>
</feature>
<reference evidence="4 5" key="1">
    <citation type="submission" date="2019-05" db="EMBL/GenBank/DDBJ databases">
        <title>Another draft genome of Portunus trituberculatus and its Hox gene families provides insights of decapod evolution.</title>
        <authorList>
            <person name="Jeong J.-H."/>
            <person name="Song I."/>
            <person name="Kim S."/>
            <person name="Choi T."/>
            <person name="Kim D."/>
            <person name="Ryu S."/>
            <person name="Kim W."/>
        </authorList>
    </citation>
    <scope>NUCLEOTIDE SEQUENCE [LARGE SCALE GENOMIC DNA]</scope>
    <source>
        <tissue evidence="4">Muscle</tissue>
    </source>
</reference>
<evidence type="ECO:0000313" key="4">
    <source>
        <dbReference type="EMBL" id="MPC58355.1"/>
    </source>
</evidence>
<dbReference type="GO" id="GO:0003676">
    <property type="term" value="F:nucleic acid binding"/>
    <property type="evidence" value="ECO:0007669"/>
    <property type="project" value="InterPro"/>
</dbReference>
<evidence type="ECO:0000259" key="3">
    <source>
        <dbReference type="PROSITE" id="PS50158"/>
    </source>
</evidence>
<keyword evidence="1" id="KW-0863">Zinc-finger</keyword>
<sequence>MSRFGPVEFVGDPSVEELKEADVKKDDLIYLATNYNIPFTSSTTKAHLKAMILAHLGEMGDRPHPITPSVNPQETLEIDKVKLEAIKFKLQFELAEREKVRIKFDQEERFRATERLEREREMEHDIQVLQLQQHTPVRQCTPVQGTVQFDIAKNIKLTPNFTLSDSEAFFRKFESTASHFKWPAEHWVWLIKPKLEFKRKVPYPIMVHITDKDETDLLKAAKVADVFSLIHHPGKREKRPPNVVRSDAGSPHNHGKPVGQSQTFERPSLLICRYCRKEGHVVRDCPDPRCRVAKGTTEVPVKPVAATAVASPITQDVFKPYRSTGKVSLGPGLQEHTVRIVRDTASAQSLINKFVLPNIERKQTGERIPLDIVIWCLMMLIWYQGLFPSISLPTEFPIESENRCRRKCTTSWIMVWPSLASCALK</sequence>
<dbReference type="SUPFAM" id="SSF57756">
    <property type="entry name" value="Retrovirus zinc finger-like domains"/>
    <property type="match status" value="1"/>
</dbReference>
<keyword evidence="1" id="KW-0862">Zinc</keyword>
<evidence type="ECO:0000256" key="2">
    <source>
        <dbReference type="SAM" id="MobiDB-lite"/>
    </source>
</evidence>
<keyword evidence="5" id="KW-1185">Reference proteome</keyword>
<evidence type="ECO:0000256" key="1">
    <source>
        <dbReference type="PROSITE-ProRule" id="PRU00047"/>
    </source>
</evidence>
<dbReference type="InterPro" id="IPR001878">
    <property type="entry name" value="Znf_CCHC"/>
</dbReference>
<dbReference type="Gene3D" id="4.10.60.10">
    <property type="entry name" value="Zinc finger, CCHC-type"/>
    <property type="match status" value="1"/>
</dbReference>
<feature type="domain" description="CCHC-type" evidence="3">
    <location>
        <begin position="272"/>
        <end position="287"/>
    </location>
</feature>
<dbReference type="InterPro" id="IPR036875">
    <property type="entry name" value="Znf_CCHC_sf"/>
</dbReference>
<accession>A0A5B7GLP9</accession>
<dbReference type="Pfam" id="PF00098">
    <property type="entry name" value="zf-CCHC"/>
    <property type="match status" value="1"/>
</dbReference>
<evidence type="ECO:0000313" key="5">
    <source>
        <dbReference type="Proteomes" id="UP000324222"/>
    </source>
</evidence>
<proteinExistence type="predicted"/>
<name>A0A5B7GLP9_PORTR</name>
<dbReference type="PROSITE" id="PS50158">
    <property type="entry name" value="ZF_CCHC"/>
    <property type="match status" value="1"/>
</dbReference>
<dbReference type="SMART" id="SM00343">
    <property type="entry name" value="ZnF_C2HC"/>
    <property type="match status" value="1"/>
</dbReference>
<dbReference type="AlphaFoldDB" id="A0A5B7GLP9"/>